<dbReference type="AlphaFoldDB" id="A0ABD2Q8D6"/>
<dbReference type="EMBL" id="JBJKFK010000849">
    <property type="protein sequence ID" value="KAL3315011.1"/>
    <property type="molecule type" value="Genomic_DNA"/>
</dbReference>
<reference evidence="2 3" key="1">
    <citation type="submission" date="2024-11" db="EMBL/GenBank/DDBJ databases">
        <title>Adaptive evolution of stress response genes in parasites aligns with host niche diversity.</title>
        <authorList>
            <person name="Hahn C."/>
            <person name="Resl P."/>
        </authorList>
    </citation>
    <scope>NUCLEOTIDE SEQUENCE [LARGE SCALE GENOMIC DNA]</scope>
    <source>
        <strain evidence="2">EGGRZ-B1_66</strain>
        <tissue evidence="2">Body</tissue>
    </source>
</reference>
<proteinExistence type="predicted"/>
<feature type="region of interest" description="Disordered" evidence="1">
    <location>
        <begin position="1"/>
        <end position="20"/>
    </location>
</feature>
<evidence type="ECO:0000256" key="1">
    <source>
        <dbReference type="SAM" id="MobiDB-lite"/>
    </source>
</evidence>
<evidence type="ECO:0000313" key="2">
    <source>
        <dbReference type="EMBL" id="KAL3315011.1"/>
    </source>
</evidence>
<feature type="non-terminal residue" evidence="2">
    <location>
        <position position="58"/>
    </location>
</feature>
<evidence type="ECO:0000313" key="3">
    <source>
        <dbReference type="Proteomes" id="UP001626550"/>
    </source>
</evidence>
<dbReference type="Proteomes" id="UP001626550">
    <property type="component" value="Unassembled WGS sequence"/>
</dbReference>
<name>A0ABD2Q8D6_9PLAT</name>
<comment type="caution">
    <text evidence="2">The sequence shown here is derived from an EMBL/GenBank/DDBJ whole genome shotgun (WGS) entry which is preliminary data.</text>
</comment>
<sequence>MLSGPKEEINPIDHSLGNSRSCEHLNEEAVRHSIESRLEVNVDCQDKFDSNLKLTGHK</sequence>
<feature type="compositionally biased region" description="Basic and acidic residues" evidence="1">
    <location>
        <begin position="1"/>
        <end position="11"/>
    </location>
</feature>
<protein>
    <submittedName>
        <fullName evidence="2">Uncharacterized protein</fullName>
    </submittedName>
</protein>
<accession>A0ABD2Q8D6</accession>
<keyword evidence="3" id="KW-1185">Reference proteome</keyword>
<gene>
    <name evidence="2" type="ORF">Ciccas_006360</name>
</gene>
<organism evidence="2 3">
    <name type="scientific">Cichlidogyrus casuarinus</name>
    <dbReference type="NCBI Taxonomy" id="1844966"/>
    <lineage>
        <taxon>Eukaryota</taxon>
        <taxon>Metazoa</taxon>
        <taxon>Spiralia</taxon>
        <taxon>Lophotrochozoa</taxon>
        <taxon>Platyhelminthes</taxon>
        <taxon>Monogenea</taxon>
        <taxon>Monopisthocotylea</taxon>
        <taxon>Dactylogyridea</taxon>
        <taxon>Ancyrocephalidae</taxon>
        <taxon>Cichlidogyrus</taxon>
    </lineage>
</organism>